<gene>
    <name evidence="1" type="ORF">BJ968_002080</name>
</gene>
<evidence type="ECO:0000313" key="1">
    <source>
        <dbReference type="EMBL" id="NYD22540.1"/>
    </source>
</evidence>
<organism evidence="1 2">
    <name type="scientific">Kineococcus aurantiacus</name>
    <dbReference type="NCBI Taxonomy" id="37633"/>
    <lineage>
        <taxon>Bacteria</taxon>
        <taxon>Bacillati</taxon>
        <taxon>Actinomycetota</taxon>
        <taxon>Actinomycetes</taxon>
        <taxon>Kineosporiales</taxon>
        <taxon>Kineosporiaceae</taxon>
        <taxon>Kineococcus</taxon>
    </lineage>
</organism>
<evidence type="ECO:0000313" key="2">
    <source>
        <dbReference type="Proteomes" id="UP000521922"/>
    </source>
</evidence>
<protein>
    <submittedName>
        <fullName evidence="1">Uncharacterized protein</fullName>
    </submittedName>
</protein>
<comment type="caution">
    <text evidence="1">The sequence shown here is derived from an EMBL/GenBank/DDBJ whole genome shotgun (WGS) entry which is preliminary data.</text>
</comment>
<dbReference type="RefSeq" id="WP_179751591.1">
    <property type="nucleotide sequence ID" value="NZ_BAAAGN010000004.1"/>
</dbReference>
<accession>A0A7Y9DKZ4</accession>
<reference evidence="1 2" key="1">
    <citation type="submission" date="2020-07" db="EMBL/GenBank/DDBJ databases">
        <title>Sequencing the genomes of 1000 actinobacteria strains.</title>
        <authorList>
            <person name="Klenk H.-P."/>
        </authorList>
    </citation>
    <scope>NUCLEOTIDE SEQUENCE [LARGE SCALE GENOMIC DNA]</scope>
    <source>
        <strain evidence="1 2">DSM 7487</strain>
    </source>
</reference>
<dbReference type="AlphaFoldDB" id="A0A7Y9DKZ4"/>
<name>A0A7Y9DKZ4_9ACTN</name>
<dbReference type="EMBL" id="JACCBB010000001">
    <property type="protein sequence ID" value="NYD22540.1"/>
    <property type="molecule type" value="Genomic_DNA"/>
</dbReference>
<dbReference type="Proteomes" id="UP000521922">
    <property type="component" value="Unassembled WGS sequence"/>
</dbReference>
<keyword evidence="2" id="KW-1185">Reference proteome</keyword>
<sequence>MTPGTPAAAGGDDERFARLRKEAARKGWTLQAPTNRHPGYLLTSGRPGEKDARIAFGAAGPVLTLAEVEQWLEDLPRSR</sequence>
<proteinExistence type="predicted"/>